<organism evidence="4 5">
    <name type="scientific">Qipengyuania soli</name>
    <dbReference type="NCBI Taxonomy" id="2782568"/>
    <lineage>
        <taxon>Bacteria</taxon>
        <taxon>Pseudomonadati</taxon>
        <taxon>Pseudomonadota</taxon>
        <taxon>Alphaproteobacteria</taxon>
        <taxon>Sphingomonadales</taxon>
        <taxon>Erythrobacteraceae</taxon>
        <taxon>Qipengyuania</taxon>
    </lineage>
</organism>
<dbReference type="PRINTS" id="PR00080">
    <property type="entry name" value="SDRFAMILY"/>
</dbReference>
<dbReference type="RefSeq" id="WP_200982702.1">
    <property type="nucleotide sequence ID" value="NZ_CP064654.1"/>
</dbReference>
<name>A0A7S8F5B4_9SPHN</name>
<dbReference type="NCBIfam" id="NF006123">
    <property type="entry name" value="PRK08267.1"/>
    <property type="match status" value="1"/>
</dbReference>
<dbReference type="KEGG" id="qso:IRL76_02050"/>
<comment type="similarity">
    <text evidence="1 3">Belongs to the short-chain dehydrogenases/reductases (SDR) family.</text>
</comment>
<dbReference type="EMBL" id="CP064654">
    <property type="protein sequence ID" value="QPC99383.1"/>
    <property type="molecule type" value="Genomic_DNA"/>
</dbReference>
<evidence type="ECO:0000313" key="5">
    <source>
        <dbReference type="Proteomes" id="UP000594459"/>
    </source>
</evidence>
<dbReference type="PANTHER" id="PTHR43391">
    <property type="entry name" value="RETINOL DEHYDROGENASE-RELATED"/>
    <property type="match status" value="1"/>
</dbReference>
<gene>
    <name evidence="4" type="ORF">IRL76_02050</name>
</gene>
<dbReference type="Gene3D" id="3.40.50.720">
    <property type="entry name" value="NAD(P)-binding Rossmann-like Domain"/>
    <property type="match status" value="1"/>
</dbReference>
<dbReference type="InterPro" id="IPR002347">
    <property type="entry name" value="SDR_fam"/>
</dbReference>
<evidence type="ECO:0000313" key="4">
    <source>
        <dbReference type="EMBL" id="QPC99383.1"/>
    </source>
</evidence>
<keyword evidence="2" id="KW-0560">Oxidoreductase</keyword>
<dbReference type="AlphaFoldDB" id="A0A7S8F5B4"/>
<dbReference type="GO" id="GO:0016491">
    <property type="term" value="F:oxidoreductase activity"/>
    <property type="evidence" value="ECO:0007669"/>
    <property type="project" value="UniProtKB-KW"/>
</dbReference>
<keyword evidence="5" id="KW-1185">Reference proteome</keyword>
<evidence type="ECO:0000256" key="2">
    <source>
        <dbReference type="ARBA" id="ARBA00023002"/>
    </source>
</evidence>
<dbReference type="PRINTS" id="PR00081">
    <property type="entry name" value="GDHRDH"/>
</dbReference>
<accession>A0A7S8F5B4</accession>
<evidence type="ECO:0000256" key="1">
    <source>
        <dbReference type="ARBA" id="ARBA00006484"/>
    </source>
</evidence>
<protein>
    <submittedName>
        <fullName evidence="4">SDR family oxidoreductase</fullName>
    </submittedName>
</protein>
<sequence length="268" mass="28416">MSTRKAIFITGGGSGIGRAIARKFASEGWFVGVGDIDEAGMRETLSLIGNGFTFMHRLDVRDRGQWDEALDGFATAAGGRIDVVVNNAGIPVGGPLADMSIEDIENCLDINLKGVLFGAQAAHPYLAKTAPGSCLLNIASAAGVHGVGGVSVYCASKAGVRSITESLDAEWAEEGIKVTDLCPIFVDTPLLDKAPNRGSNELIRQTVVEQKSEVLPVADVAQAAWDAVHSDRLHHLIGKSTRQLGFALRWMPGRVRKQMRAGVSPLGR</sequence>
<dbReference type="InterPro" id="IPR036291">
    <property type="entry name" value="NAD(P)-bd_dom_sf"/>
</dbReference>
<proteinExistence type="inferred from homology"/>
<dbReference type="Pfam" id="PF00106">
    <property type="entry name" value="adh_short"/>
    <property type="match status" value="1"/>
</dbReference>
<evidence type="ECO:0000256" key="3">
    <source>
        <dbReference type="RuleBase" id="RU000363"/>
    </source>
</evidence>
<reference evidence="4 5" key="1">
    <citation type="submission" date="2020-11" db="EMBL/GenBank/DDBJ databases">
        <title>The genome sequence of Erythrobacter sp. 6D36.</title>
        <authorList>
            <person name="Liu Y."/>
        </authorList>
    </citation>
    <scope>NUCLEOTIDE SEQUENCE [LARGE SCALE GENOMIC DNA]</scope>
    <source>
        <strain evidence="4 5">6D36</strain>
    </source>
</reference>
<dbReference type="Proteomes" id="UP000594459">
    <property type="component" value="Chromosome"/>
</dbReference>
<dbReference type="PANTHER" id="PTHR43391:SF82">
    <property type="entry name" value="OXIDOREDUCTASE SADH-RELATED"/>
    <property type="match status" value="1"/>
</dbReference>
<dbReference type="SUPFAM" id="SSF51735">
    <property type="entry name" value="NAD(P)-binding Rossmann-fold domains"/>
    <property type="match status" value="1"/>
</dbReference>